<feature type="compositionally biased region" description="Basic and acidic residues" evidence="1">
    <location>
        <begin position="70"/>
        <end position="91"/>
    </location>
</feature>
<dbReference type="AlphaFoldDB" id="A0AAV7L164"/>
<protein>
    <submittedName>
        <fullName evidence="2">Uncharacterized protein</fullName>
    </submittedName>
</protein>
<comment type="caution">
    <text evidence="2">The sequence shown here is derived from an EMBL/GenBank/DDBJ whole genome shotgun (WGS) entry which is preliminary data.</text>
</comment>
<evidence type="ECO:0000313" key="3">
    <source>
        <dbReference type="Proteomes" id="UP001066276"/>
    </source>
</evidence>
<feature type="region of interest" description="Disordered" evidence="1">
    <location>
        <begin position="1"/>
        <end position="122"/>
    </location>
</feature>
<evidence type="ECO:0000313" key="2">
    <source>
        <dbReference type="EMBL" id="KAJ1085441.1"/>
    </source>
</evidence>
<feature type="compositionally biased region" description="Basic and acidic residues" evidence="1">
    <location>
        <begin position="1"/>
        <end position="14"/>
    </location>
</feature>
<keyword evidence="3" id="KW-1185">Reference proteome</keyword>
<evidence type="ECO:0000256" key="1">
    <source>
        <dbReference type="SAM" id="MobiDB-lite"/>
    </source>
</evidence>
<reference evidence="2" key="1">
    <citation type="journal article" date="2022" name="bioRxiv">
        <title>Sequencing and chromosome-scale assembly of the giantPleurodeles waltlgenome.</title>
        <authorList>
            <person name="Brown T."/>
            <person name="Elewa A."/>
            <person name="Iarovenko S."/>
            <person name="Subramanian E."/>
            <person name="Araus A.J."/>
            <person name="Petzold A."/>
            <person name="Susuki M."/>
            <person name="Suzuki K.-i.T."/>
            <person name="Hayashi T."/>
            <person name="Toyoda A."/>
            <person name="Oliveira C."/>
            <person name="Osipova E."/>
            <person name="Leigh N.D."/>
            <person name="Simon A."/>
            <person name="Yun M.H."/>
        </authorList>
    </citation>
    <scope>NUCLEOTIDE SEQUENCE</scope>
    <source>
        <strain evidence="2">20211129_DDA</strain>
        <tissue evidence="2">Liver</tissue>
    </source>
</reference>
<feature type="compositionally biased region" description="Basic and acidic residues" evidence="1">
    <location>
        <begin position="45"/>
        <end position="56"/>
    </location>
</feature>
<gene>
    <name evidence="2" type="ORF">NDU88_005573</name>
</gene>
<accession>A0AAV7L164</accession>
<dbReference type="EMBL" id="JANPWB010000016">
    <property type="protein sequence ID" value="KAJ1085441.1"/>
    <property type="molecule type" value="Genomic_DNA"/>
</dbReference>
<proteinExistence type="predicted"/>
<sequence>MESRFSNPCDDHDGIGNPSGRIPDSLSGRHDNEDATSLTGNPDIRVPEGLKSEDGLHGGGAFVGEDAEGDERTEKRRNWEAERRPATEELKTSSVKDTAANAEVPDGRELRHVPGGTWLNQSTWKSHGEYLRLSRGVLGKKKTAQG</sequence>
<name>A0AAV7L164_PLEWA</name>
<organism evidence="2 3">
    <name type="scientific">Pleurodeles waltl</name>
    <name type="common">Iberian ribbed newt</name>
    <dbReference type="NCBI Taxonomy" id="8319"/>
    <lineage>
        <taxon>Eukaryota</taxon>
        <taxon>Metazoa</taxon>
        <taxon>Chordata</taxon>
        <taxon>Craniata</taxon>
        <taxon>Vertebrata</taxon>
        <taxon>Euteleostomi</taxon>
        <taxon>Amphibia</taxon>
        <taxon>Batrachia</taxon>
        <taxon>Caudata</taxon>
        <taxon>Salamandroidea</taxon>
        <taxon>Salamandridae</taxon>
        <taxon>Pleurodelinae</taxon>
        <taxon>Pleurodeles</taxon>
    </lineage>
</organism>
<dbReference type="Proteomes" id="UP001066276">
    <property type="component" value="Chromosome 12"/>
</dbReference>